<dbReference type="InterPro" id="IPR045558">
    <property type="entry name" value="DUF6317"/>
</dbReference>
<proteinExistence type="predicted"/>
<dbReference type="EMBL" id="BMRB01000001">
    <property type="protein sequence ID" value="GGS15034.1"/>
    <property type="molecule type" value="Genomic_DNA"/>
</dbReference>
<evidence type="ECO:0000313" key="2">
    <source>
        <dbReference type="Proteomes" id="UP000660680"/>
    </source>
</evidence>
<evidence type="ECO:0008006" key="3">
    <source>
        <dbReference type="Google" id="ProtNLM"/>
    </source>
</evidence>
<gene>
    <name evidence="1" type="ORF">GCM10010171_03700</name>
</gene>
<accession>A0A918G1Z1</accession>
<evidence type="ECO:0000313" key="1">
    <source>
        <dbReference type="EMBL" id="GGS15034.1"/>
    </source>
</evidence>
<name>A0A918G1Z1_9PSEU</name>
<reference evidence="1" key="2">
    <citation type="submission" date="2020-09" db="EMBL/GenBank/DDBJ databases">
        <authorList>
            <person name="Sun Q."/>
            <person name="Ohkuma M."/>
        </authorList>
    </citation>
    <scope>NUCLEOTIDE SEQUENCE</scope>
    <source>
        <strain evidence="1">JCM 3276</strain>
    </source>
</reference>
<dbReference type="Pfam" id="PF19840">
    <property type="entry name" value="DUF6317"/>
    <property type="match status" value="1"/>
</dbReference>
<dbReference type="AlphaFoldDB" id="A0A918G1Z1"/>
<organism evidence="1 2">
    <name type="scientific">Actinokineospora fastidiosa</name>
    <dbReference type="NCBI Taxonomy" id="1816"/>
    <lineage>
        <taxon>Bacteria</taxon>
        <taxon>Bacillati</taxon>
        <taxon>Actinomycetota</taxon>
        <taxon>Actinomycetes</taxon>
        <taxon>Pseudonocardiales</taxon>
        <taxon>Pseudonocardiaceae</taxon>
        <taxon>Actinokineospora</taxon>
    </lineage>
</organism>
<sequence length="97" mass="9964">MGGFTARVDSLREAASAAGSLGEELRARAEGLLTADTGDPGHAGLAQEMRAFAERLRALADGFTDEVDSIGERLTASAAAYTDTDGEAAGVFTAWLS</sequence>
<comment type="caution">
    <text evidence="1">The sequence shown here is derived from an EMBL/GenBank/DDBJ whole genome shotgun (WGS) entry which is preliminary data.</text>
</comment>
<keyword evidence="2" id="KW-1185">Reference proteome</keyword>
<protein>
    <recommendedName>
        <fullName evidence="3">Excreted virulence factor EspC, type VII ESX diderm</fullName>
    </recommendedName>
</protein>
<dbReference type="Proteomes" id="UP000660680">
    <property type="component" value="Unassembled WGS sequence"/>
</dbReference>
<reference evidence="1" key="1">
    <citation type="journal article" date="2014" name="Int. J. Syst. Evol. Microbiol.">
        <title>Complete genome sequence of Corynebacterium casei LMG S-19264T (=DSM 44701T), isolated from a smear-ripened cheese.</title>
        <authorList>
            <consortium name="US DOE Joint Genome Institute (JGI-PGF)"/>
            <person name="Walter F."/>
            <person name="Albersmeier A."/>
            <person name="Kalinowski J."/>
            <person name="Ruckert C."/>
        </authorList>
    </citation>
    <scope>NUCLEOTIDE SEQUENCE</scope>
    <source>
        <strain evidence="1">JCM 3276</strain>
    </source>
</reference>
<dbReference type="RefSeq" id="WP_189208526.1">
    <property type="nucleotide sequence ID" value="NZ_BMRB01000001.1"/>
</dbReference>